<organism evidence="1 2">
    <name type="scientific">Solanum bulbocastanum</name>
    <name type="common">Wild potato</name>
    <dbReference type="NCBI Taxonomy" id="147425"/>
    <lineage>
        <taxon>Eukaryota</taxon>
        <taxon>Viridiplantae</taxon>
        <taxon>Streptophyta</taxon>
        <taxon>Embryophyta</taxon>
        <taxon>Tracheophyta</taxon>
        <taxon>Spermatophyta</taxon>
        <taxon>Magnoliopsida</taxon>
        <taxon>eudicotyledons</taxon>
        <taxon>Gunneridae</taxon>
        <taxon>Pentapetalae</taxon>
        <taxon>asterids</taxon>
        <taxon>lamiids</taxon>
        <taxon>Solanales</taxon>
        <taxon>Solanaceae</taxon>
        <taxon>Solanoideae</taxon>
        <taxon>Solaneae</taxon>
        <taxon>Solanum</taxon>
    </lineage>
</organism>
<keyword evidence="2" id="KW-1185">Reference proteome</keyword>
<evidence type="ECO:0000313" key="2">
    <source>
        <dbReference type="Proteomes" id="UP001371456"/>
    </source>
</evidence>
<dbReference type="Proteomes" id="UP001371456">
    <property type="component" value="Unassembled WGS sequence"/>
</dbReference>
<evidence type="ECO:0000313" key="1">
    <source>
        <dbReference type="EMBL" id="KAK6773789.1"/>
    </source>
</evidence>
<comment type="caution">
    <text evidence="1">The sequence shown here is derived from an EMBL/GenBank/DDBJ whole genome shotgun (WGS) entry which is preliminary data.</text>
</comment>
<dbReference type="AlphaFoldDB" id="A0AAN8SPP0"/>
<accession>A0AAN8SPP0</accession>
<reference evidence="1 2" key="1">
    <citation type="submission" date="2024-02" db="EMBL/GenBank/DDBJ databases">
        <title>de novo genome assembly of Solanum bulbocastanum strain 11H21.</title>
        <authorList>
            <person name="Hosaka A.J."/>
        </authorList>
    </citation>
    <scope>NUCLEOTIDE SEQUENCE [LARGE SCALE GENOMIC DNA]</scope>
    <source>
        <tissue evidence="1">Young leaves</tissue>
    </source>
</reference>
<name>A0AAN8SPP0_SOLBU</name>
<dbReference type="EMBL" id="JBANQN010000012">
    <property type="protein sequence ID" value="KAK6773789.1"/>
    <property type="molecule type" value="Genomic_DNA"/>
</dbReference>
<gene>
    <name evidence="1" type="ORF">RDI58_029027</name>
</gene>
<protein>
    <submittedName>
        <fullName evidence="1">Uncharacterized protein</fullName>
    </submittedName>
</protein>
<sequence length="19" mass="2214">MIFVKDIPQQTERSFDCGV</sequence>
<proteinExistence type="predicted"/>